<comment type="caution">
    <text evidence="1">The sequence shown here is derived from an EMBL/GenBank/DDBJ whole genome shotgun (WGS) entry which is preliminary data.</text>
</comment>
<keyword evidence="2" id="KW-1185">Reference proteome</keyword>
<name>A0ABV3X5G7_9FIRM</name>
<reference evidence="1 2" key="1">
    <citation type="submission" date="2023-04" db="EMBL/GenBank/DDBJ databases">
        <title>Genome Sequence of Selenomonas sputigena ATCC 33150.</title>
        <authorList>
            <person name="Miller D.P."/>
            <person name="Anvari S."/>
            <person name="Polson S.W."/>
            <person name="Macdonald M."/>
            <person name="Mcdowell J.V."/>
        </authorList>
    </citation>
    <scope>NUCLEOTIDE SEQUENCE [LARGE SCALE GENOMIC DNA]</scope>
    <source>
        <strain evidence="1 2">ATCC 33150</strain>
    </source>
</reference>
<evidence type="ECO:0000313" key="1">
    <source>
        <dbReference type="EMBL" id="MEX5285441.1"/>
    </source>
</evidence>
<dbReference type="EMBL" id="JARVLH010000004">
    <property type="protein sequence ID" value="MEX5285441.1"/>
    <property type="molecule type" value="Genomic_DNA"/>
</dbReference>
<gene>
    <name evidence="1" type="ORF">QCO44_07305</name>
</gene>
<dbReference type="Proteomes" id="UP001559623">
    <property type="component" value="Unassembled WGS sequence"/>
</dbReference>
<sequence length="364" mass="43434">MFKKYDTDIFKKMNNQHNIFVLVGNGFDISVLKKFKQGKMNGKTTSYADFYDYITYFNLSNDKNVLYKKMKEDRNCGKENWSDFENTICYLLDECVSINELEKCIDEFQGHFTRFLNELVDADTLLNLSRFVSKNSLSRQSMARFLNDLDKLKFTNNTDHYNLFYYVFANFNYTSLLDNYLYLDKTQFDPHCHKTVDTHFSFDINIERCGSNTRWSSYLVYEIIHPHGTQDIPRSILFGIDLPEYDRAKSEEKRLVKSYWSQYDTKYKSYIEEAELFIIYGMSLGRTDAWWMDGIFQAILDRDVELIIYKYGNENKDSIIKMFMDCCIRHIDCSEKDKKKVMDNIHVVTFYNNDTYFLGFKVKE</sequence>
<dbReference type="RefSeq" id="WP_368847174.1">
    <property type="nucleotide sequence ID" value="NZ_CP194411.1"/>
</dbReference>
<organism evidence="1 2">
    <name type="scientific">Selenomonas sputigena</name>
    <dbReference type="NCBI Taxonomy" id="69823"/>
    <lineage>
        <taxon>Bacteria</taxon>
        <taxon>Bacillati</taxon>
        <taxon>Bacillota</taxon>
        <taxon>Negativicutes</taxon>
        <taxon>Selenomonadales</taxon>
        <taxon>Selenomonadaceae</taxon>
        <taxon>Selenomonas</taxon>
    </lineage>
</organism>
<dbReference type="InterPro" id="IPR025935">
    <property type="entry name" value="AbiH"/>
</dbReference>
<protein>
    <submittedName>
        <fullName evidence="1">AbiH family protein</fullName>
    </submittedName>
</protein>
<evidence type="ECO:0000313" key="2">
    <source>
        <dbReference type="Proteomes" id="UP001559623"/>
    </source>
</evidence>
<accession>A0ABV3X5G7</accession>
<proteinExistence type="predicted"/>
<dbReference type="Pfam" id="PF14253">
    <property type="entry name" value="AbiH"/>
    <property type="match status" value="1"/>
</dbReference>